<dbReference type="Proteomes" id="UP000887565">
    <property type="component" value="Unplaced"/>
</dbReference>
<accession>A0A915J7X6</accession>
<name>A0A915J7X6_ROMCU</name>
<protein>
    <submittedName>
        <fullName evidence="2">Uncharacterized protein</fullName>
    </submittedName>
</protein>
<dbReference type="AlphaFoldDB" id="A0A915J7X6"/>
<evidence type="ECO:0000313" key="2">
    <source>
        <dbReference type="WBParaSite" id="nRc.2.0.1.t22245-RA"/>
    </source>
</evidence>
<organism evidence="1 2">
    <name type="scientific">Romanomermis culicivorax</name>
    <name type="common">Nematode worm</name>
    <dbReference type="NCBI Taxonomy" id="13658"/>
    <lineage>
        <taxon>Eukaryota</taxon>
        <taxon>Metazoa</taxon>
        <taxon>Ecdysozoa</taxon>
        <taxon>Nematoda</taxon>
        <taxon>Enoplea</taxon>
        <taxon>Dorylaimia</taxon>
        <taxon>Mermithida</taxon>
        <taxon>Mermithoidea</taxon>
        <taxon>Mermithidae</taxon>
        <taxon>Romanomermis</taxon>
    </lineage>
</organism>
<reference evidence="2" key="1">
    <citation type="submission" date="2022-11" db="UniProtKB">
        <authorList>
            <consortium name="WormBaseParasite"/>
        </authorList>
    </citation>
    <scope>IDENTIFICATION</scope>
</reference>
<sequence>MSKNLNIEQCCVIRYWMSQDVKVAENHQKLVMFMVLMPLDLALYSKPNFRVNRKADEEHLSHSDEQKDDYSNALKNIRRAQIMIDYKAKCDDAVLHNASSLPHQNYREAASRVTWIMIQGTIPSTKH</sequence>
<keyword evidence="1" id="KW-1185">Reference proteome</keyword>
<proteinExistence type="predicted"/>
<dbReference type="WBParaSite" id="nRc.2.0.1.t22245-RA">
    <property type="protein sequence ID" value="nRc.2.0.1.t22245-RA"/>
    <property type="gene ID" value="nRc.2.0.1.g22245"/>
</dbReference>
<evidence type="ECO:0000313" key="1">
    <source>
        <dbReference type="Proteomes" id="UP000887565"/>
    </source>
</evidence>